<dbReference type="Gene3D" id="3.30.40.10">
    <property type="entry name" value="Zinc/RING finger domain, C3HC4 (zinc finger)"/>
    <property type="match status" value="1"/>
</dbReference>
<evidence type="ECO:0000256" key="1">
    <source>
        <dbReference type="ARBA" id="ARBA00022771"/>
    </source>
</evidence>
<dbReference type="GO" id="GO:0008270">
    <property type="term" value="F:zinc ion binding"/>
    <property type="evidence" value="ECO:0007669"/>
    <property type="project" value="UniProtKB-KW"/>
</dbReference>
<dbReference type="AlphaFoldDB" id="A0A1I7YC90"/>
<organism evidence="6 7">
    <name type="scientific">Steinernema glaseri</name>
    <dbReference type="NCBI Taxonomy" id="37863"/>
    <lineage>
        <taxon>Eukaryota</taxon>
        <taxon>Metazoa</taxon>
        <taxon>Ecdysozoa</taxon>
        <taxon>Nematoda</taxon>
        <taxon>Chromadorea</taxon>
        <taxon>Rhabditida</taxon>
        <taxon>Tylenchina</taxon>
        <taxon>Panagrolaimomorpha</taxon>
        <taxon>Strongyloidoidea</taxon>
        <taxon>Steinernematidae</taxon>
        <taxon>Steinernema</taxon>
    </lineage>
</organism>
<dbReference type="WBParaSite" id="L893_g14861.t1">
    <property type="protein sequence ID" value="L893_g14861.t1"/>
    <property type="gene ID" value="L893_g14861"/>
</dbReference>
<sequence>MTPEACPVCMEIMFFAKVFPCDHLVCASCESLLAVTNAENKKTLVCPMCRGSVVLEGNETLPRLNQMESSMSEMQLDDDSFSCFTCRHPKSRGDCVYCKMCTEAEGRTILVCAMCAIRHHKGHDYEEASFPNRVTKQKALDAENSLKIEADKEIESLKGMFFAEINKSANKKFERLKKTVESMDAKTKRIIEDPNVTTIDLDREIVKLKKLDEKAREEHKAIEEWKELVLAAIRG</sequence>
<evidence type="ECO:0000256" key="2">
    <source>
        <dbReference type="ARBA" id="ARBA00022833"/>
    </source>
</evidence>
<dbReference type="InterPro" id="IPR001841">
    <property type="entry name" value="Znf_RING"/>
</dbReference>
<evidence type="ECO:0000256" key="3">
    <source>
        <dbReference type="PROSITE-ProRule" id="PRU00175"/>
    </source>
</evidence>
<dbReference type="PROSITE" id="PS50089">
    <property type="entry name" value="ZF_RING_2"/>
    <property type="match status" value="1"/>
</dbReference>
<dbReference type="SUPFAM" id="SSF57850">
    <property type="entry name" value="RING/U-box"/>
    <property type="match status" value="1"/>
</dbReference>
<evidence type="ECO:0000313" key="6">
    <source>
        <dbReference type="Proteomes" id="UP000095287"/>
    </source>
</evidence>
<evidence type="ECO:0000259" key="5">
    <source>
        <dbReference type="PROSITE" id="PS50089"/>
    </source>
</evidence>
<evidence type="ECO:0000256" key="4">
    <source>
        <dbReference type="SAM" id="Coils"/>
    </source>
</evidence>
<keyword evidence="1 3" id="KW-0863">Zinc-finger</keyword>
<protein>
    <submittedName>
        <fullName evidence="7">RING-type domain-containing protein</fullName>
    </submittedName>
</protein>
<keyword evidence="2" id="KW-0862">Zinc</keyword>
<keyword evidence="4" id="KW-0175">Coiled coil</keyword>
<proteinExistence type="predicted"/>
<name>A0A1I7YC90_9BILA</name>
<evidence type="ECO:0000313" key="7">
    <source>
        <dbReference type="WBParaSite" id="L893_g14861.t1"/>
    </source>
</evidence>
<reference evidence="7" key="1">
    <citation type="submission" date="2016-11" db="UniProtKB">
        <authorList>
            <consortium name="WormBaseParasite"/>
        </authorList>
    </citation>
    <scope>IDENTIFICATION</scope>
</reference>
<feature type="coiled-coil region" evidence="4">
    <location>
        <begin position="166"/>
        <end position="228"/>
    </location>
</feature>
<dbReference type="InterPro" id="IPR013083">
    <property type="entry name" value="Znf_RING/FYVE/PHD"/>
</dbReference>
<dbReference type="SMART" id="SM00184">
    <property type="entry name" value="RING"/>
    <property type="match status" value="1"/>
</dbReference>
<keyword evidence="1 3" id="KW-0479">Metal-binding</keyword>
<keyword evidence="6" id="KW-1185">Reference proteome</keyword>
<feature type="domain" description="RING-type" evidence="5">
    <location>
        <begin position="6"/>
        <end position="50"/>
    </location>
</feature>
<dbReference type="Proteomes" id="UP000095287">
    <property type="component" value="Unplaced"/>
</dbReference>
<accession>A0A1I7YC90</accession>